<feature type="signal peptide" evidence="2">
    <location>
        <begin position="1"/>
        <end position="15"/>
    </location>
</feature>
<accession>A0ABV7VPL1</accession>
<feature type="region of interest" description="Disordered" evidence="1">
    <location>
        <begin position="207"/>
        <end position="234"/>
    </location>
</feature>
<feature type="domain" description="DUF2846" evidence="3">
    <location>
        <begin position="52"/>
        <end position="145"/>
    </location>
</feature>
<evidence type="ECO:0000259" key="3">
    <source>
        <dbReference type="Pfam" id="PF11008"/>
    </source>
</evidence>
<dbReference type="Proteomes" id="UP001595722">
    <property type="component" value="Unassembled WGS sequence"/>
</dbReference>
<comment type="caution">
    <text evidence="4">The sequence shown here is derived from an EMBL/GenBank/DDBJ whole genome shotgun (WGS) entry which is preliminary data.</text>
</comment>
<evidence type="ECO:0000313" key="4">
    <source>
        <dbReference type="EMBL" id="MFC3678817.1"/>
    </source>
</evidence>
<keyword evidence="2" id="KW-0732">Signal</keyword>
<sequence>MIKNLYVSVCLLAMAALNGCTVHQSIGDNFGSYVSSPDGQEFKPVGYRWDYENTALLYVYRPASEWSMDELESPSFNVNGERLFNIKGGGYTWYEMEPGEHNIVIRRGIFGFEGIEWFEIKRVAEIDLDAKAGKVYYLRYSEIDPPVIDPDLEEIPLGDGPLQLVAPSRALAELNVTQMIHHGRGLVAAQEVVADDDLQKVFEADMDGQDAQPADSGAGIKARPRTKEEEWWPF</sequence>
<dbReference type="EMBL" id="JBHRYB010000001">
    <property type="protein sequence ID" value="MFC3678817.1"/>
    <property type="molecule type" value="Genomic_DNA"/>
</dbReference>
<reference evidence="5" key="1">
    <citation type="journal article" date="2019" name="Int. J. Syst. Evol. Microbiol.">
        <title>The Global Catalogue of Microorganisms (GCM) 10K type strain sequencing project: providing services to taxonomists for standard genome sequencing and annotation.</title>
        <authorList>
            <consortium name="The Broad Institute Genomics Platform"/>
            <consortium name="The Broad Institute Genome Sequencing Center for Infectious Disease"/>
            <person name="Wu L."/>
            <person name="Ma J."/>
        </authorList>
    </citation>
    <scope>NUCLEOTIDE SEQUENCE [LARGE SCALE GENOMIC DNA]</scope>
    <source>
        <strain evidence="5">KCTC 42424</strain>
    </source>
</reference>
<keyword evidence="5" id="KW-1185">Reference proteome</keyword>
<dbReference type="InterPro" id="IPR022548">
    <property type="entry name" value="DUF2846"/>
</dbReference>
<evidence type="ECO:0000256" key="1">
    <source>
        <dbReference type="SAM" id="MobiDB-lite"/>
    </source>
</evidence>
<evidence type="ECO:0000256" key="2">
    <source>
        <dbReference type="SAM" id="SignalP"/>
    </source>
</evidence>
<name>A0ABV7VPL1_9GAMM</name>
<feature type="chain" id="PRO_5047381334" evidence="2">
    <location>
        <begin position="16"/>
        <end position="234"/>
    </location>
</feature>
<evidence type="ECO:0000313" key="5">
    <source>
        <dbReference type="Proteomes" id="UP001595722"/>
    </source>
</evidence>
<proteinExistence type="predicted"/>
<feature type="compositionally biased region" description="Basic and acidic residues" evidence="1">
    <location>
        <begin position="225"/>
        <end position="234"/>
    </location>
</feature>
<gene>
    <name evidence="4" type="ORF">ACFOMG_01665</name>
</gene>
<dbReference type="RefSeq" id="WP_376864365.1">
    <property type="nucleotide sequence ID" value="NZ_JBHRYB010000001.1"/>
</dbReference>
<organism evidence="4 5">
    <name type="scientific">Bacterioplanoides pacificum</name>
    <dbReference type="NCBI Taxonomy" id="1171596"/>
    <lineage>
        <taxon>Bacteria</taxon>
        <taxon>Pseudomonadati</taxon>
        <taxon>Pseudomonadota</taxon>
        <taxon>Gammaproteobacteria</taxon>
        <taxon>Oceanospirillales</taxon>
        <taxon>Oceanospirillaceae</taxon>
        <taxon>Bacterioplanoides</taxon>
    </lineage>
</organism>
<dbReference type="Pfam" id="PF11008">
    <property type="entry name" value="DUF2846"/>
    <property type="match status" value="1"/>
</dbReference>
<protein>
    <submittedName>
        <fullName evidence="4">DUF2846 domain-containing protein</fullName>
    </submittedName>
</protein>